<evidence type="ECO:0000313" key="7">
    <source>
        <dbReference type="Proteomes" id="UP000007464"/>
    </source>
</evidence>
<keyword evidence="7" id="KW-1185">Reference proteome</keyword>
<dbReference type="PANTHER" id="PTHR14413">
    <property type="entry name" value="RIBOSOMAL PROTEIN L17"/>
    <property type="match status" value="1"/>
</dbReference>
<dbReference type="PANTHER" id="PTHR14413:SF16">
    <property type="entry name" value="LARGE RIBOSOMAL SUBUNIT PROTEIN BL17M"/>
    <property type="match status" value="1"/>
</dbReference>
<evidence type="ECO:0000256" key="5">
    <source>
        <dbReference type="RuleBase" id="RU000660"/>
    </source>
</evidence>
<evidence type="ECO:0000256" key="2">
    <source>
        <dbReference type="ARBA" id="ARBA00022980"/>
    </source>
</evidence>
<dbReference type="GO" id="GO:0006412">
    <property type="term" value="P:translation"/>
    <property type="evidence" value="ECO:0007669"/>
    <property type="project" value="UniProtKB-UniRule"/>
</dbReference>
<dbReference type="NCBIfam" id="TIGR00059">
    <property type="entry name" value="L17"/>
    <property type="match status" value="1"/>
</dbReference>
<dbReference type="RefSeq" id="WP_013516544.1">
    <property type="nucleotide sequence ID" value="NC_014909.2"/>
</dbReference>
<dbReference type="FunFam" id="3.90.1030.10:FF:000001">
    <property type="entry name" value="50S ribosomal protein L17"/>
    <property type="match status" value="1"/>
</dbReference>
<dbReference type="Proteomes" id="UP000007464">
    <property type="component" value="Chromosome"/>
</dbReference>
<dbReference type="EMBL" id="CP002189">
    <property type="protein sequence ID" value="ADV33619.1"/>
    <property type="molecule type" value="Genomic_DNA"/>
</dbReference>
<evidence type="ECO:0000256" key="4">
    <source>
        <dbReference type="HAMAP-Rule" id="MF_01368"/>
    </source>
</evidence>
<dbReference type="GO" id="GO:0003735">
    <property type="term" value="F:structural constituent of ribosome"/>
    <property type="evidence" value="ECO:0007669"/>
    <property type="project" value="InterPro"/>
</dbReference>
<organism evidence="6 7">
    <name type="scientific">Blochmanniella vafra (strain BVAF)</name>
    <dbReference type="NCBI Taxonomy" id="859654"/>
    <lineage>
        <taxon>Bacteria</taxon>
        <taxon>Pseudomonadati</taxon>
        <taxon>Pseudomonadota</taxon>
        <taxon>Gammaproteobacteria</taxon>
        <taxon>Enterobacterales</taxon>
        <taxon>Enterobacteriaceae</taxon>
        <taxon>ant endosymbionts</taxon>
        <taxon>Candidatus Blochmanniella</taxon>
    </lineage>
</organism>
<dbReference type="HAMAP" id="MF_01368">
    <property type="entry name" value="Ribosomal_bL17"/>
    <property type="match status" value="1"/>
</dbReference>
<sequence length="124" mass="14309">MKHRKKIFKLNKNSSHRKAIFKNMVISLITHTIIKTTLSKAKVLRQIVEPIITRGKLDTVSNRRLVFSKIRNDDVVSKLFTKVSPHFLNRSGGYTRILKCGFRKGDNAPMAYIELIDRNKISQS</sequence>
<evidence type="ECO:0000256" key="3">
    <source>
        <dbReference type="ARBA" id="ARBA00023274"/>
    </source>
</evidence>
<comment type="similarity">
    <text evidence="1 4 5">Belongs to the bacterial ribosomal protein bL17 family.</text>
</comment>
<dbReference type="OrthoDB" id="9809073at2"/>
<dbReference type="KEGG" id="bva:BVAF_218"/>
<name>E8Q603_BLOVB</name>
<evidence type="ECO:0000313" key="6">
    <source>
        <dbReference type="EMBL" id="ADV33619.1"/>
    </source>
</evidence>
<reference evidence="6 7" key="1">
    <citation type="journal article" date="2010" name="BMC Genomics">
        <title>Unprecedented loss of ammonia assimilation capability in a urease-encoding bacterial mutualist.</title>
        <authorList>
            <person name="Williams L.E."/>
            <person name="Wernegreen J.J."/>
        </authorList>
    </citation>
    <scope>NUCLEOTIDE SEQUENCE [LARGE SCALE GENOMIC DNA]</scope>
    <source>
        <strain evidence="6 7">BVAF</strain>
    </source>
</reference>
<dbReference type="STRING" id="859654.BVAF_218"/>
<dbReference type="InterPro" id="IPR036373">
    <property type="entry name" value="Ribosomal_bL17_sf"/>
</dbReference>
<protein>
    <recommendedName>
        <fullName evidence="4">Large ribosomal subunit protein bL17</fullName>
    </recommendedName>
</protein>
<proteinExistence type="inferred from homology"/>
<gene>
    <name evidence="4 6" type="primary">rplQ</name>
    <name evidence="6" type="ordered locus">BVAF_218</name>
</gene>
<dbReference type="PROSITE" id="PS01167">
    <property type="entry name" value="RIBOSOMAL_L17"/>
    <property type="match status" value="1"/>
</dbReference>
<dbReference type="Gene3D" id="3.90.1030.10">
    <property type="entry name" value="Ribosomal protein L17"/>
    <property type="match status" value="1"/>
</dbReference>
<dbReference type="HOGENOM" id="CLU_074407_2_0_6"/>
<dbReference type="InterPro" id="IPR000456">
    <property type="entry name" value="Ribosomal_bL17"/>
</dbReference>
<comment type="subunit">
    <text evidence="4">Part of the 50S ribosomal subunit. Contacts protein L32.</text>
</comment>
<dbReference type="Pfam" id="PF01196">
    <property type="entry name" value="Ribosomal_L17"/>
    <property type="match status" value="1"/>
</dbReference>
<evidence type="ECO:0000256" key="1">
    <source>
        <dbReference type="ARBA" id="ARBA00008777"/>
    </source>
</evidence>
<dbReference type="InterPro" id="IPR047859">
    <property type="entry name" value="Ribosomal_bL17_CS"/>
</dbReference>
<keyword evidence="2 4" id="KW-0689">Ribosomal protein</keyword>
<dbReference type="AlphaFoldDB" id="E8Q603"/>
<dbReference type="GO" id="GO:0022625">
    <property type="term" value="C:cytosolic large ribosomal subunit"/>
    <property type="evidence" value="ECO:0007669"/>
    <property type="project" value="TreeGrafter"/>
</dbReference>
<keyword evidence="3 4" id="KW-0687">Ribonucleoprotein</keyword>
<dbReference type="SUPFAM" id="SSF64263">
    <property type="entry name" value="Prokaryotic ribosomal protein L17"/>
    <property type="match status" value="1"/>
</dbReference>
<accession>E8Q603</accession>